<dbReference type="SMART" id="SM00345">
    <property type="entry name" value="HTH_GNTR"/>
    <property type="match status" value="1"/>
</dbReference>
<dbReference type="Pfam" id="PF07702">
    <property type="entry name" value="UTRA"/>
    <property type="match status" value="1"/>
</dbReference>
<dbReference type="EMBL" id="AZEU01000267">
    <property type="protein sequence ID" value="KRL40639.1"/>
    <property type="molecule type" value="Genomic_DNA"/>
</dbReference>
<keyword evidence="1" id="KW-0805">Transcription regulation</keyword>
<dbReference type="GO" id="GO:0003700">
    <property type="term" value="F:DNA-binding transcription factor activity"/>
    <property type="evidence" value="ECO:0007669"/>
    <property type="project" value="InterPro"/>
</dbReference>
<accession>A0A0R1Q7Z6</accession>
<dbReference type="SUPFAM" id="SSF64288">
    <property type="entry name" value="Chorismate lyase-like"/>
    <property type="match status" value="1"/>
</dbReference>
<evidence type="ECO:0000259" key="4">
    <source>
        <dbReference type="PROSITE" id="PS50949"/>
    </source>
</evidence>
<dbReference type="PANTHER" id="PTHR44846:SF1">
    <property type="entry name" value="MANNOSYL-D-GLYCERATE TRANSPORT_METABOLISM SYSTEM REPRESSOR MNGR-RELATED"/>
    <property type="match status" value="1"/>
</dbReference>
<dbReference type="InterPro" id="IPR011663">
    <property type="entry name" value="UTRA"/>
</dbReference>
<dbReference type="Gene3D" id="1.10.10.10">
    <property type="entry name" value="Winged helix-like DNA-binding domain superfamily/Winged helix DNA-binding domain"/>
    <property type="match status" value="1"/>
</dbReference>
<keyword evidence="6" id="KW-1185">Reference proteome</keyword>
<evidence type="ECO:0000313" key="5">
    <source>
        <dbReference type="EMBL" id="KRL40639.1"/>
    </source>
</evidence>
<name>A0A0R1Q7Z6_9LACO</name>
<feature type="domain" description="HTH gntR-type" evidence="4">
    <location>
        <begin position="3"/>
        <end position="71"/>
    </location>
</feature>
<dbReference type="SMART" id="SM00866">
    <property type="entry name" value="UTRA"/>
    <property type="match status" value="1"/>
</dbReference>
<dbReference type="CDD" id="cd07377">
    <property type="entry name" value="WHTH_GntR"/>
    <property type="match status" value="1"/>
</dbReference>
<dbReference type="GO" id="GO:0045892">
    <property type="term" value="P:negative regulation of DNA-templated transcription"/>
    <property type="evidence" value="ECO:0007669"/>
    <property type="project" value="TreeGrafter"/>
</dbReference>
<evidence type="ECO:0000313" key="6">
    <source>
        <dbReference type="Proteomes" id="UP000051790"/>
    </source>
</evidence>
<dbReference type="InterPro" id="IPR028978">
    <property type="entry name" value="Chorismate_lyase_/UTRA_dom_sf"/>
</dbReference>
<evidence type="ECO:0000256" key="3">
    <source>
        <dbReference type="ARBA" id="ARBA00023163"/>
    </source>
</evidence>
<dbReference type="InterPro" id="IPR000524">
    <property type="entry name" value="Tscrpt_reg_HTH_GntR"/>
</dbReference>
<dbReference type="InterPro" id="IPR050679">
    <property type="entry name" value="Bact_HTH_transcr_reg"/>
</dbReference>
<dbReference type="InterPro" id="IPR036388">
    <property type="entry name" value="WH-like_DNA-bd_sf"/>
</dbReference>
<dbReference type="RefSeq" id="WP_056964790.1">
    <property type="nucleotide sequence ID" value="NZ_AZEU01000267.1"/>
</dbReference>
<dbReference type="InterPro" id="IPR036390">
    <property type="entry name" value="WH_DNA-bd_sf"/>
</dbReference>
<dbReference type="OrthoDB" id="9815017at2"/>
<reference evidence="5 6" key="1">
    <citation type="journal article" date="2015" name="Genome Announc.">
        <title>Expanding the biotechnology potential of lactobacilli through comparative genomics of 213 strains and associated genera.</title>
        <authorList>
            <person name="Sun Z."/>
            <person name="Harris H.M."/>
            <person name="McCann A."/>
            <person name="Guo C."/>
            <person name="Argimon S."/>
            <person name="Zhang W."/>
            <person name="Yang X."/>
            <person name="Jeffery I.B."/>
            <person name="Cooney J.C."/>
            <person name="Kagawa T.F."/>
            <person name="Liu W."/>
            <person name="Song Y."/>
            <person name="Salvetti E."/>
            <person name="Wrobel A."/>
            <person name="Rasinkangas P."/>
            <person name="Parkhill J."/>
            <person name="Rea M.C."/>
            <person name="O'Sullivan O."/>
            <person name="Ritari J."/>
            <person name="Douillard F.P."/>
            <person name="Paul Ross R."/>
            <person name="Yang R."/>
            <person name="Briner A.E."/>
            <person name="Felis G.E."/>
            <person name="de Vos W.M."/>
            <person name="Barrangou R."/>
            <person name="Klaenhammer T.R."/>
            <person name="Caufield P.W."/>
            <person name="Cui Y."/>
            <person name="Zhang H."/>
            <person name="O'Toole P.W."/>
        </authorList>
    </citation>
    <scope>NUCLEOTIDE SEQUENCE [LARGE SCALE GENOMIC DNA]</scope>
    <source>
        <strain evidence="5 6">DSM 13343</strain>
    </source>
</reference>
<dbReference type="PANTHER" id="PTHR44846">
    <property type="entry name" value="MANNOSYL-D-GLYCERATE TRANSPORT/METABOLISM SYSTEM REPRESSOR MNGR-RELATED"/>
    <property type="match status" value="1"/>
</dbReference>
<evidence type="ECO:0000256" key="1">
    <source>
        <dbReference type="ARBA" id="ARBA00023015"/>
    </source>
</evidence>
<dbReference type="SUPFAM" id="SSF46785">
    <property type="entry name" value="Winged helix' DNA-binding domain"/>
    <property type="match status" value="1"/>
</dbReference>
<dbReference type="Pfam" id="PF00392">
    <property type="entry name" value="GntR"/>
    <property type="match status" value="1"/>
</dbReference>
<protein>
    <submittedName>
        <fullName evidence="5">Transcriptional regulator</fullName>
    </submittedName>
</protein>
<dbReference type="GO" id="GO:0003677">
    <property type="term" value="F:DNA binding"/>
    <property type="evidence" value="ECO:0007669"/>
    <property type="project" value="UniProtKB-KW"/>
</dbReference>
<dbReference type="PROSITE" id="PS50949">
    <property type="entry name" value="HTH_GNTR"/>
    <property type="match status" value="1"/>
</dbReference>
<dbReference type="PATRIC" id="fig|1423769.4.peg.2438"/>
<comment type="caution">
    <text evidence="5">The sequence shown here is derived from an EMBL/GenBank/DDBJ whole genome shotgun (WGS) entry which is preliminary data.</text>
</comment>
<dbReference type="Gene3D" id="3.40.1410.10">
    <property type="entry name" value="Chorismate lyase-like"/>
    <property type="match status" value="1"/>
</dbReference>
<gene>
    <name evidence="5" type="ORF">FD01_GL002257</name>
</gene>
<dbReference type="PRINTS" id="PR00035">
    <property type="entry name" value="HTHGNTR"/>
</dbReference>
<dbReference type="FunFam" id="1.10.10.10:FF:000079">
    <property type="entry name" value="GntR family transcriptional regulator"/>
    <property type="match status" value="1"/>
</dbReference>
<sequence>MTKPKYEQIQAELLTRIQNGTYPEGSVIPKELDLAENFNVSRPTVRQAIEALVNAGYLERKRRVGTRVRQTKLAQEFTHVIRNFDSEMAQNGVIAKTTVLYFHEEVANTEVQHALKLEDGAKVYKLLRLRFADDQPVVLVTTYLTRAGLDDFDQIDFANASLYEELDQRGLTITHIERKLEVLAADETTASLLNVDTGAPIFYFHTYGQTKDHQPLEYSIAKYRGDNNYFTISLDR</sequence>
<dbReference type="Proteomes" id="UP000051790">
    <property type="component" value="Unassembled WGS sequence"/>
</dbReference>
<keyword evidence="3" id="KW-0804">Transcription</keyword>
<evidence type="ECO:0000256" key="2">
    <source>
        <dbReference type="ARBA" id="ARBA00023125"/>
    </source>
</evidence>
<proteinExistence type="predicted"/>
<organism evidence="5 6">
    <name type="scientific">Lacticaseibacillus manihotivorans DSM 13343 = JCM 12514</name>
    <dbReference type="NCBI Taxonomy" id="1423769"/>
    <lineage>
        <taxon>Bacteria</taxon>
        <taxon>Bacillati</taxon>
        <taxon>Bacillota</taxon>
        <taxon>Bacilli</taxon>
        <taxon>Lactobacillales</taxon>
        <taxon>Lactobacillaceae</taxon>
        <taxon>Lacticaseibacillus</taxon>
    </lineage>
</organism>
<dbReference type="AlphaFoldDB" id="A0A0R1Q7Z6"/>
<keyword evidence="2" id="KW-0238">DNA-binding</keyword>